<keyword evidence="1" id="KW-1133">Transmembrane helix</keyword>
<name>A0ABV1H3Q7_9FIRM</name>
<keyword evidence="1" id="KW-0472">Membrane</keyword>
<reference evidence="2" key="1">
    <citation type="submission" date="2024-03" db="EMBL/GenBank/DDBJ databases">
        <title>Human intestinal bacterial collection.</title>
        <authorList>
            <person name="Pauvert C."/>
            <person name="Hitch T.C.A."/>
            <person name="Clavel T."/>
        </authorList>
    </citation>
    <scope>NUCLEOTIDE SEQUENCE [LARGE SCALE GENOMIC DNA]</scope>
    <source>
        <strain evidence="2">CLA-AA-H89B</strain>
    </source>
</reference>
<dbReference type="Proteomes" id="UP001546774">
    <property type="component" value="Unassembled WGS sequence"/>
</dbReference>
<evidence type="ECO:0008006" key="4">
    <source>
        <dbReference type="Google" id="ProtNLM"/>
    </source>
</evidence>
<feature type="transmembrane region" description="Helical" evidence="1">
    <location>
        <begin position="20"/>
        <end position="39"/>
    </location>
</feature>
<evidence type="ECO:0000313" key="3">
    <source>
        <dbReference type="Proteomes" id="UP001546774"/>
    </source>
</evidence>
<feature type="transmembrane region" description="Helical" evidence="1">
    <location>
        <begin position="184"/>
        <end position="206"/>
    </location>
</feature>
<organism evidence="2 3">
    <name type="scientific">Lachnospira intestinalis</name>
    <dbReference type="NCBI Taxonomy" id="3133158"/>
    <lineage>
        <taxon>Bacteria</taxon>
        <taxon>Bacillati</taxon>
        <taxon>Bacillota</taxon>
        <taxon>Clostridia</taxon>
        <taxon>Lachnospirales</taxon>
        <taxon>Lachnospiraceae</taxon>
        <taxon>Lachnospira</taxon>
    </lineage>
</organism>
<protein>
    <recommendedName>
        <fullName evidence="4">ABC transporter permease</fullName>
    </recommendedName>
</protein>
<keyword evidence="3" id="KW-1185">Reference proteome</keyword>
<proteinExistence type="predicted"/>
<comment type="caution">
    <text evidence="2">The sequence shown here is derived from an EMBL/GenBank/DDBJ whole genome shotgun (WGS) entry which is preliminary data.</text>
</comment>
<feature type="transmembrane region" description="Helical" evidence="1">
    <location>
        <begin position="212"/>
        <end position="237"/>
    </location>
</feature>
<evidence type="ECO:0000313" key="2">
    <source>
        <dbReference type="EMBL" id="MEQ2554337.1"/>
    </source>
</evidence>
<sequence length="289" mass="32409">MKQQIRAELKQGIVRQWYLYILPFALGAVSTAAFLNRYALLEAWTGELRAASFGDCFAYIFRGMQEYIPNQHQPFEVPVLFLLINILLAVLIGGYAAGELHGTGLNKLVRCRRRSDWWICKCIWNVISVLGYYAALIAGAVTAAFIASVKPGGAAFFSGIAPHKEVVVKLLFCENPDKLNDKMLCCMVFVLPVLTSMAVSLFQMTIEFILQPWVSFMVLMTNCVFSAFFMKGCWLGNYMMLYRMKPVNANGVDWQTGILINLLVIAASITAGVFLFGRYDVLNKNSMNK</sequence>
<feature type="transmembrane region" description="Helical" evidence="1">
    <location>
        <begin position="118"/>
        <end position="147"/>
    </location>
</feature>
<accession>A0ABV1H3Q7</accession>
<keyword evidence="1" id="KW-0812">Transmembrane</keyword>
<evidence type="ECO:0000256" key="1">
    <source>
        <dbReference type="SAM" id="Phobius"/>
    </source>
</evidence>
<dbReference type="EMBL" id="JBBMFS010000003">
    <property type="protein sequence ID" value="MEQ2554337.1"/>
    <property type="molecule type" value="Genomic_DNA"/>
</dbReference>
<gene>
    <name evidence="2" type="ORF">WMO37_04795</name>
</gene>
<feature type="transmembrane region" description="Helical" evidence="1">
    <location>
        <begin position="79"/>
        <end position="97"/>
    </location>
</feature>
<feature type="transmembrane region" description="Helical" evidence="1">
    <location>
        <begin position="258"/>
        <end position="279"/>
    </location>
</feature>